<dbReference type="Pfam" id="PF01590">
    <property type="entry name" value="GAF"/>
    <property type="match status" value="1"/>
</dbReference>
<proteinExistence type="predicted"/>
<dbReference type="Gene3D" id="1.10.3210.10">
    <property type="entry name" value="Hypothetical protein af1432"/>
    <property type="match status" value="2"/>
</dbReference>
<dbReference type="Gene3D" id="3.40.50.2300">
    <property type="match status" value="1"/>
</dbReference>
<dbReference type="Pfam" id="PF01966">
    <property type="entry name" value="HD"/>
    <property type="match status" value="1"/>
</dbReference>
<dbReference type="PANTHER" id="PTHR43155">
    <property type="entry name" value="CYCLIC DI-GMP PHOSPHODIESTERASE PA4108-RELATED"/>
    <property type="match status" value="1"/>
</dbReference>
<dbReference type="EMBL" id="AP017378">
    <property type="protein sequence ID" value="BBD08704.1"/>
    <property type="molecule type" value="Genomic_DNA"/>
</dbReference>
<evidence type="ECO:0000313" key="7">
    <source>
        <dbReference type="EMBL" id="BBD08704.1"/>
    </source>
</evidence>
<dbReference type="InterPro" id="IPR029016">
    <property type="entry name" value="GAF-like_dom_sf"/>
</dbReference>
<evidence type="ECO:0000259" key="6">
    <source>
        <dbReference type="PROSITE" id="PS51832"/>
    </source>
</evidence>
<keyword evidence="2" id="KW-0418">Kinase</keyword>
<dbReference type="SMART" id="SM00471">
    <property type="entry name" value="HDc"/>
    <property type="match status" value="1"/>
</dbReference>
<dbReference type="InterPro" id="IPR003018">
    <property type="entry name" value="GAF"/>
</dbReference>
<feature type="domain" description="Response regulatory" evidence="5">
    <location>
        <begin position="715"/>
        <end position="834"/>
    </location>
</feature>
<evidence type="ECO:0000256" key="2">
    <source>
        <dbReference type="ARBA" id="ARBA00022777"/>
    </source>
</evidence>
<organism evidence="7 8">
    <name type="scientific">Desulfovibrio ferrophilus</name>
    <dbReference type="NCBI Taxonomy" id="241368"/>
    <lineage>
        <taxon>Bacteria</taxon>
        <taxon>Pseudomonadati</taxon>
        <taxon>Thermodesulfobacteriota</taxon>
        <taxon>Desulfovibrionia</taxon>
        <taxon>Desulfovibrionales</taxon>
        <taxon>Desulfovibrionaceae</taxon>
        <taxon>Desulfovibrio</taxon>
    </lineage>
</organism>
<protein>
    <submittedName>
        <fullName evidence="7">Metal dependent phosphohydrolase</fullName>
    </submittedName>
</protein>
<feature type="domain" description="HD-GYP" evidence="6">
    <location>
        <begin position="339"/>
        <end position="552"/>
    </location>
</feature>
<evidence type="ECO:0000313" key="8">
    <source>
        <dbReference type="Proteomes" id="UP000269883"/>
    </source>
</evidence>
<dbReference type="InterPro" id="IPR006674">
    <property type="entry name" value="HD_domain"/>
</dbReference>
<dbReference type="Proteomes" id="UP000269883">
    <property type="component" value="Chromosome"/>
</dbReference>
<dbReference type="GO" id="GO:0016301">
    <property type="term" value="F:kinase activity"/>
    <property type="evidence" value="ECO:0007669"/>
    <property type="project" value="UniProtKB-KW"/>
</dbReference>
<dbReference type="PANTHER" id="PTHR43155:SF2">
    <property type="entry name" value="CYCLIC DI-GMP PHOSPHODIESTERASE PA4108"/>
    <property type="match status" value="1"/>
</dbReference>
<dbReference type="SUPFAM" id="SSF52172">
    <property type="entry name" value="CheY-like"/>
    <property type="match status" value="1"/>
</dbReference>
<dbReference type="PROSITE" id="PS51832">
    <property type="entry name" value="HD_GYP"/>
    <property type="match status" value="2"/>
</dbReference>
<reference evidence="7 8" key="1">
    <citation type="journal article" date="2018" name="Sci. Adv.">
        <title>Multi-heme cytochromes provide a pathway for survival in energy-limited environments.</title>
        <authorList>
            <person name="Deng X."/>
            <person name="Dohmae N."/>
            <person name="Nealson K.H."/>
            <person name="Hashimoto K."/>
            <person name="Okamoto A."/>
        </authorList>
    </citation>
    <scope>NUCLEOTIDE SEQUENCE [LARGE SCALE GENOMIC DNA]</scope>
    <source>
        <strain evidence="7 8">IS5</strain>
    </source>
</reference>
<dbReference type="SUPFAM" id="SSF55781">
    <property type="entry name" value="GAF domain-like"/>
    <property type="match status" value="1"/>
</dbReference>
<dbReference type="Pfam" id="PF13487">
    <property type="entry name" value="HD_5"/>
    <property type="match status" value="1"/>
</dbReference>
<dbReference type="InterPro" id="IPR037522">
    <property type="entry name" value="HD_GYP_dom"/>
</dbReference>
<name>A0A2Z6AZP4_9BACT</name>
<dbReference type="KEGG" id="dfl:DFE_1978"/>
<evidence type="ECO:0000256" key="1">
    <source>
        <dbReference type="ARBA" id="ARBA00022679"/>
    </source>
</evidence>
<sequence>MGDDEKQGQGTTPPEKPVACVPGTRVDRLSAFQLYHLNKYAEIGMALSGEANVNRLLEMIIHEARAITDADAGTLYLVNEDATHLDFVILQNDTMNTRMGGTSGVEINLPPVPLMVDGKANRSNVSSHVALTGEIVNIADVYESEEFDFTGPRKYDEATGYRSKSMLVIPMRNHENDIIGVLQLLNAQDIAAGGCITEFSDDRVVLVASLASQAAAALTKTRLIKDLKDLFYAFIKSIANAIEEKSPYTGGHINRVVDISMMIARRINEIDDGPFSEVHFNEDELEELKLSAWLHDIGKIITPEWVVDKASKLQTIYDRAELVALRFDLISKCIETECLASKAEQLALGAGPQALAETDARCADALQELSEERAFVMSCNEPGEFMSDERIERLKGIATKTYEVNGEERPYLTENELLNLCIRKGTLTGSEREIIEDHASMTGTMLSELPFPKKLSRVPEYASSHHEKLDGSGYPQGLKDDDLPLQARIMAVADIFEALTAKDRPYKKPMPLSQAVKILGFMKKDRHIDPEVHDLFLSSGLFREYAEMELNPDQFDEVDVPPDLTMRTVLIAGVGDFEALTERLLTWGADLELEPSLGKAELATIEAYGTCKPYRIVFIPADDQGWKLVSQLVDNEGFPMHSLVMFSDAPDDEDRLYAQTLGLAGVIALPAQEQELSAVAFSIVNGHRYSEGVNPALCLMGKARLRAKNEDGGPSILVVDDSANTRMLVKYYLADKHYRLAFAENGRGGVEAYTKSHFDMVIMGTHLTGMDGFAAARAIRNWEGESKTQPVPLLAITAHYIPDDGQRSLDAGYTDYIERPFTKPKLLKLVEQYIR</sequence>
<dbReference type="InterPro" id="IPR011006">
    <property type="entry name" value="CheY-like_superfamily"/>
</dbReference>
<dbReference type="Pfam" id="PF00072">
    <property type="entry name" value="Response_reg"/>
    <property type="match status" value="1"/>
</dbReference>
<evidence type="ECO:0000256" key="3">
    <source>
        <dbReference type="PROSITE-ProRule" id="PRU00169"/>
    </source>
</evidence>
<dbReference type="GO" id="GO:0016787">
    <property type="term" value="F:hydrolase activity"/>
    <property type="evidence" value="ECO:0007669"/>
    <property type="project" value="UniProtKB-KW"/>
</dbReference>
<evidence type="ECO:0000256" key="4">
    <source>
        <dbReference type="SAM" id="MobiDB-lite"/>
    </source>
</evidence>
<dbReference type="InterPro" id="IPR001789">
    <property type="entry name" value="Sig_transdc_resp-reg_receiver"/>
</dbReference>
<dbReference type="SUPFAM" id="SSF109604">
    <property type="entry name" value="HD-domain/PDEase-like"/>
    <property type="match status" value="1"/>
</dbReference>
<dbReference type="PROSITE" id="PS50110">
    <property type="entry name" value="RESPONSE_REGULATORY"/>
    <property type="match status" value="1"/>
</dbReference>
<dbReference type="SMART" id="SM00448">
    <property type="entry name" value="REC"/>
    <property type="match status" value="1"/>
</dbReference>
<gene>
    <name evidence="7" type="ORF">DFE_1978</name>
</gene>
<evidence type="ECO:0000259" key="5">
    <source>
        <dbReference type="PROSITE" id="PS50110"/>
    </source>
</evidence>
<dbReference type="SMART" id="SM00065">
    <property type="entry name" value="GAF"/>
    <property type="match status" value="1"/>
</dbReference>
<dbReference type="CDD" id="cd17546">
    <property type="entry name" value="REC_hyHK_CKI1_RcsC-like"/>
    <property type="match status" value="1"/>
</dbReference>
<dbReference type="RefSeq" id="WP_232034752.1">
    <property type="nucleotide sequence ID" value="NZ_AP017378.1"/>
</dbReference>
<dbReference type="AlphaFoldDB" id="A0A2Z6AZP4"/>
<feature type="domain" description="HD-GYP" evidence="6">
    <location>
        <begin position="227"/>
        <end position="313"/>
    </location>
</feature>
<dbReference type="Gene3D" id="3.30.450.40">
    <property type="match status" value="1"/>
</dbReference>
<keyword evidence="7" id="KW-0378">Hydrolase</keyword>
<dbReference type="GO" id="GO:0000160">
    <property type="term" value="P:phosphorelay signal transduction system"/>
    <property type="evidence" value="ECO:0007669"/>
    <property type="project" value="InterPro"/>
</dbReference>
<dbReference type="CDD" id="cd00077">
    <property type="entry name" value="HDc"/>
    <property type="match status" value="1"/>
</dbReference>
<keyword evidence="1" id="KW-0808">Transferase</keyword>
<feature type="region of interest" description="Disordered" evidence="4">
    <location>
        <begin position="1"/>
        <end position="20"/>
    </location>
</feature>
<accession>A0A2Z6AZP4</accession>
<keyword evidence="8" id="KW-1185">Reference proteome</keyword>
<dbReference type="InterPro" id="IPR003607">
    <property type="entry name" value="HD/PDEase_dom"/>
</dbReference>
<comment type="caution">
    <text evidence="3">Lacks conserved residue(s) required for the propagation of feature annotation.</text>
</comment>